<keyword evidence="3" id="KW-1185">Reference proteome</keyword>
<feature type="compositionally biased region" description="Pro residues" evidence="1">
    <location>
        <begin position="193"/>
        <end position="203"/>
    </location>
</feature>
<reference evidence="2" key="1">
    <citation type="submission" date="2020-09" db="EMBL/GenBank/DDBJ databases">
        <authorList>
            <person name="Kikuchi T."/>
        </authorList>
    </citation>
    <scope>NUCLEOTIDE SEQUENCE</scope>
    <source>
        <strain evidence="2">Ka4C1</strain>
    </source>
</reference>
<dbReference type="EMBL" id="CAJFDI010000001">
    <property type="protein sequence ID" value="CAD5208352.1"/>
    <property type="molecule type" value="Genomic_DNA"/>
</dbReference>
<evidence type="ECO:0000256" key="1">
    <source>
        <dbReference type="SAM" id="MobiDB-lite"/>
    </source>
</evidence>
<comment type="caution">
    <text evidence="2">The sequence shown here is derived from an EMBL/GenBank/DDBJ whole genome shotgun (WGS) entry which is preliminary data.</text>
</comment>
<feature type="region of interest" description="Disordered" evidence="1">
    <location>
        <begin position="156"/>
        <end position="286"/>
    </location>
</feature>
<gene>
    <name evidence="2" type="ORF">BXYJ_LOCUS588</name>
</gene>
<dbReference type="Proteomes" id="UP000582659">
    <property type="component" value="Unassembled WGS sequence"/>
</dbReference>
<accession>A0A811JYN8</accession>
<evidence type="ECO:0000313" key="3">
    <source>
        <dbReference type="Proteomes" id="UP000659654"/>
    </source>
</evidence>
<feature type="region of interest" description="Disordered" evidence="1">
    <location>
        <begin position="99"/>
        <end position="125"/>
    </location>
</feature>
<organism evidence="2 3">
    <name type="scientific">Bursaphelenchus xylophilus</name>
    <name type="common">Pinewood nematode worm</name>
    <name type="synonym">Aphelenchoides xylophilus</name>
    <dbReference type="NCBI Taxonomy" id="6326"/>
    <lineage>
        <taxon>Eukaryota</taxon>
        <taxon>Metazoa</taxon>
        <taxon>Ecdysozoa</taxon>
        <taxon>Nematoda</taxon>
        <taxon>Chromadorea</taxon>
        <taxon>Rhabditida</taxon>
        <taxon>Tylenchina</taxon>
        <taxon>Tylenchomorpha</taxon>
        <taxon>Aphelenchoidea</taxon>
        <taxon>Aphelenchoididae</taxon>
        <taxon>Bursaphelenchus</taxon>
    </lineage>
</organism>
<evidence type="ECO:0000313" key="2">
    <source>
        <dbReference type="EMBL" id="CAD5208352.1"/>
    </source>
</evidence>
<feature type="compositionally biased region" description="Low complexity" evidence="1">
    <location>
        <begin position="204"/>
        <end position="244"/>
    </location>
</feature>
<proteinExistence type="predicted"/>
<name>A0A811JYN8_BURXY</name>
<dbReference type="Proteomes" id="UP000659654">
    <property type="component" value="Unassembled WGS sequence"/>
</dbReference>
<dbReference type="EMBL" id="CAJFCV020000001">
    <property type="protein sequence ID" value="CAG9081151.1"/>
    <property type="molecule type" value="Genomic_DNA"/>
</dbReference>
<dbReference type="OrthoDB" id="5875955at2759"/>
<sequence length="497" mass="54394">MRSSFFIVLPSNDPSNTFGKNTPADFKIVLPKPLTFDAPYLCGLQSIVYPHSWASIGTLDGQYIDLTTAYAILRIHIPKGSFNTIESLVTYLNSVVQEELEKGEGRRKRNAPEEPKVLKKGKKMDVALKKSVKTDEGNPIPLTKAAVQNVSLPNVSNTNIADVGTRNNPGGIRNTTRDTAKSTTFSHGAAQPSPLPPSNPPVLQPSTLSTPITTSIATPSTTTLTGAQHTAPSASSKASSSQLSNHIQKGNLSLENEKKAPNNNNSQSAKNKSGATSFSPVSTDHLPTHNPAIGFMDVEYPRMSRPLALVGTRRIETEPLKVPVYELNRPHKTVKEPIKAMYNLRPLRSSDFAILYDKKIQRVKTHVNHEVVGKIEFSPQLKYTLGFSDYGEIVNETVAPFSPDLSGGIKNLAVYVDDLVEQVIVGSFQTPMLRMVTVKGKPGDVVEQIYDQPLMIPVRAREISVLHVQIRTLDGRLCPFDYGITCLTLCFKPLAVF</sequence>
<feature type="compositionally biased region" description="Polar residues" evidence="1">
    <location>
        <begin position="156"/>
        <end position="168"/>
    </location>
</feature>
<dbReference type="AlphaFoldDB" id="A0A811JYN8"/>
<protein>
    <submittedName>
        <fullName evidence="2">(pine wood nematode) hypothetical protein</fullName>
    </submittedName>
</protein>
<feature type="compositionally biased region" description="Polar residues" evidence="1">
    <location>
        <begin position="245"/>
        <end position="254"/>
    </location>
</feature>
<feature type="compositionally biased region" description="Low complexity" evidence="1">
    <location>
        <begin position="261"/>
        <end position="275"/>
    </location>
</feature>